<proteinExistence type="predicted"/>
<protein>
    <submittedName>
        <fullName evidence="5">Methyltransferase domain-containing protein</fullName>
    </submittedName>
</protein>
<keyword evidence="5" id="KW-0808">Transferase</keyword>
<evidence type="ECO:0000259" key="3">
    <source>
        <dbReference type="Pfam" id="PF05050"/>
    </source>
</evidence>
<keyword evidence="5" id="KW-0489">Methyltransferase</keyword>
<dbReference type="InterPro" id="IPR006342">
    <property type="entry name" value="FkbM_mtfrase"/>
</dbReference>
<dbReference type="InterPro" id="IPR026913">
    <property type="entry name" value="METTL24"/>
</dbReference>
<name>A0AAD4QAZ6_9AGAM</name>
<dbReference type="PANTHER" id="PTHR32026">
    <property type="entry name" value="METHYLTRANSFERASE-LIKE PROTEIN 24"/>
    <property type="match status" value="1"/>
</dbReference>
<dbReference type="Pfam" id="PF13383">
    <property type="entry name" value="Methyltransf_22"/>
    <property type="match status" value="1"/>
</dbReference>
<reference evidence="5" key="1">
    <citation type="submission" date="2022-01" db="EMBL/GenBank/DDBJ databases">
        <title>Comparative genomics reveals a dynamic genome evolution in the ectomycorrhizal milk-cap (Lactarius) mushrooms.</title>
        <authorList>
            <consortium name="DOE Joint Genome Institute"/>
            <person name="Lebreton A."/>
            <person name="Tang N."/>
            <person name="Kuo A."/>
            <person name="LaButti K."/>
            <person name="Drula E."/>
            <person name="Barry K."/>
            <person name="Clum A."/>
            <person name="Lipzen A."/>
            <person name="Mousain D."/>
            <person name="Ng V."/>
            <person name="Wang R."/>
            <person name="Wang X."/>
            <person name="Dai Y."/>
            <person name="Henrissat B."/>
            <person name="Grigoriev I.V."/>
            <person name="Guerin-Laguette A."/>
            <person name="Yu F."/>
            <person name="Martin F.M."/>
        </authorList>
    </citation>
    <scope>NUCLEOTIDE SEQUENCE</scope>
    <source>
        <strain evidence="5">QP</strain>
    </source>
</reference>
<feature type="domain" description="Methyltransferase FkbM" evidence="3">
    <location>
        <begin position="224"/>
        <end position="302"/>
    </location>
</feature>
<accession>A0AAD4QAZ6</accession>
<dbReference type="Proteomes" id="UP001201163">
    <property type="component" value="Unassembled WGS sequence"/>
</dbReference>
<keyword evidence="6" id="KW-1185">Reference proteome</keyword>
<keyword evidence="2" id="KW-0732">Signal</keyword>
<evidence type="ECO:0000259" key="4">
    <source>
        <dbReference type="Pfam" id="PF13383"/>
    </source>
</evidence>
<feature type="chain" id="PRO_5041932312" evidence="2">
    <location>
        <begin position="34"/>
        <end position="394"/>
    </location>
</feature>
<gene>
    <name evidence="5" type="ORF">EDB92DRAFT_1949139</name>
</gene>
<dbReference type="AlphaFoldDB" id="A0AAD4QAZ6"/>
<feature type="region of interest" description="Disordered" evidence="1">
    <location>
        <begin position="366"/>
        <end position="394"/>
    </location>
</feature>
<feature type="signal peptide" evidence="2">
    <location>
        <begin position="1"/>
        <end position="33"/>
    </location>
</feature>
<organism evidence="5 6">
    <name type="scientific">Lactarius akahatsu</name>
    <dbReference type="NCBI Taxonomy" id="416441"/>
    <lineage>
        <taxon>Eukaryota</taxon>
        <taxon>Fungi</taxon>
        <taxon>Dikarya</taxon>
        <taxon>Basidiomycota</taxon>
        <taxon>Agaricomycotina</taxon>
        <taxon>Agaricomycetes</taxon>
        <taxon>Russulales</taxon>
        <taxon>Russulaceae</taxon>
        <taxon>Lactarius</taxon>
    </lineage>
</organism>
<evidence type="ECO:0000256" key="2">
    <source>
        <dbReference type="SAM" id="SignalP"/>
    </source>
</evidence>
<evidence type="ECO:0000313" key="6">
    <source>
        <dbReference type="Proteomes" id="UP001201163"/>
    </source>
</evidence>
<dbReference type="GO" id="GO:0032259">
    <property type="term" value="P:methylation"/>
    <property type="evidence" value="ECO:0007669"/>
    <property type="project" value="UniProtKB-KW"/>
</dbReference>
<dbReference type="GO" id="GO:0008168">
    <property type="term" value="F:methyltransferase activity"/>
    <property type="evidence" value="ECO:0007669"/>
    <property type="project" value="UniProtKB-KW"/>
</dbReference>
<dbReference type="Pfam" id="PF05050">
    <property type="entry name" value="Methyltransf_21"/>
    <property type="match status" value="1"/>
</dbReference>
<sequence>MLLPRRHPRFFLLLASLIFTALLLLLPRSPLAAFQSSASTGSPSRPIKSPVVYQGVSARVRRAERAYQKMLRGRDVLIAKVGPSPRDVALFPPDKEPWPPYTVWDFFPPAFSCPHELERIGALGDGGKWVCGLSQLQDKEDCIVYSVGSPADASFEAELLARTRHCQLYVFDHTASSLPRALSAPASLPTALGEFYSAWDVPSLENEHDYWDSRGTGQRTHFKPYRITGQDAPATADKPKSYTLETIMRQNGHTHIDILKIDLEGWEFDALTTFLLPNSDFTSQKPRAPPVSQMLLELHLWGRDFSGLLSWWTVLERAGLRAVAREPNLVYQNYNRLQGAELAEYTFLNVAAPNIFISEDGTSPLSPPWTALQDPQVPDHELPSPLAPIHEDEQ</sequence>
<dbReference type="EMBL" id="JAKELL010000054">
    <property type="protein sequence ID" value="KAH8986469.1"/>
    <property type="molecule type" value="Genomic_DNA"/>
</dbReference>
<dbReference type="PANTHER" id="PTHR32026:SF10">
    <property type="entry name" value="METHYLTRANSFERASE-LIKE PROTEIN 24-RELATED"/>
    <property type="match status" value="1"/>
</dbReference>
<feature type="domain" description="Methyltransferase" evidence="4">
    <location>
        <begin position="105"/>
        <end position="174"/>
    </location>
</feature>
<evidence type="ECO:0000256" key="1">
    <source>
        <dbReference type="SAM" id="MobiDB-lite"/>
    </source>
</evidence>
<evidence type="ECO:0000313" key="5">
    <source>
        <dbReference type="EMBL" id="KAH8986469.1"/>
    </source>
</evidence>
<dbReference type="InterPro" id="IPR025714">
    <property type="entry name" value="Methyltranfer_dom"/>
</dbReference>
<comment type="caution">
    <text evidence="5">The sequence shown here is derived from an EMBL/GenBank/DDBJ whole genome shotgun (WGS) entry which is preliminary data.</text>
</comment>